<organism evidence="5 6">
    <name type="scientific">Pseudomonas japonica</name>
    <dbReference type="NCBI Taxonomy" id="256466"/>
    <lineage>
        <taxon>Bacteria</taxon>
        <taxon>Pseudomonadati</taxon>
        <taxon>Pseudomonadota</taxon>
        <taxon>Gammaproteobacteria</taxon>
        <taxon>Pseudomonadales</taxon>
        <taxon>Pseudomonadaceae</taxon>
        <taxon>Pseudomonas</taxon>
    </lineage>
</organism>
<dbReference type="STRING" id="1215104.GCA_000730585_04134"/>
<dbReference type="InterPro" id="IPR015943">
    <property type="entry name" value="WD40/YVTN_repeat-like_dom_sf"/>
</dbReference>
<dbReference type="SUPFAM" id="SSF110296">
    <property type="entry name" value="Oligoxyloglucan reducing end-specific cellobiohydrolase"/>
    <property type="match status" value="1"/>
</dbReference>
<feature type="domain" description="Photosynthesis system II assembly factor Ycf48/Hcf136-like" evidence="4">
    <location>
        <begin position="164"/>
        <end position="282"/>
    </location>
</feature>
<dbReference type="EMBL" id="FZOL01000001">
    <property type="protein sequence ID" value="SNR92074.1"/>
    <property type="molecule type" value="Genomic_DNA"/>
</dbReference>
<dbReference type="PANTHER" id="PTHR47199:SF2">
    <property type="entry name" value="PHOTOSYSTEM II STABILITY_ASSEMBLY FACTOR HCF136, CHLOROPLASTIC"/>
    <property type="match status" value="1"/>
</dbReference>
<keyword evidence="3" id="KW-0732">Signal</keyword>
<dbReference type="GO" id="GO:0009523">
    <property type="term" value="C:photosystem II"/>
    <property type="evidence" value="ECO:0007669"/>
    <property type="project" value="UniProtKB-KW"/>
</dbReference>
<dbReference type="OrthoDB" id="9813892at2"/>
<dbReference type="PANTHER" id="PTHR47199">
    <property type="entry name" value="PHOTOSYSTEM II STABILITY/ASSEMBLY FACTOR HCF136, CHLOROPLASTIC"/>
    <property type="match status" value="1"/>
</dbReference>
<dbReference type="Proteomes" id="UP000198407">
    <property type="component" value="Unassembled WGS sequence"/>
</dbReference>
<accession>A0A239AAM0</accession>
<proteinExistence type="predicted"/>
<keyword evidence="2" id="KW-0604">Photosystem II</keyword>
<dbReference type="Pfam" id="PF14870">
    <property type="entry name" value="PSII_BNR"/>
    <property type="match status" value="2"/>
</dbReference>
<reference evidence="6" key="1">
    <citation type="submission" date="2017-06" db="EMBL/GenBank/DDBJ databases">
        <authorList>
            <person name="Varghese N."/>
            <person name="Submissions S."/>
        </authorList>
    </citation>
    <scope>NUCLEOTIDE SEQUENCE [LARGE SCALE GENOMIC DNA]</scope>
    <source>
        <strain evidence="6">DSM 22348</strain>
    </source>
</reference>
<feature type="domain" description="Photosynthesis system II assembly factor Ycf48/Hcf136-like" evidence="4">
    <location>
        <begin position="61"/>
        <end position="120"/>
    </location>
</feature>
<feature type="signal peptide" evidence="3">
    <location>
        <begin position="1"/>
        <end position="26"/>
    </location>
</feature>
<evidence type="ECO:0000313" key="5">
    <source>
        <dbReference type="EMBL" id="SNR92074.1"/>
    </source>
</evidence>
<evidence type="ECO:0000259" key="4">
    <source>
        <dbReference type="Pfam" id="PF14870"/>
    </source>
</evidence>
<evidence type="ECO:0000256" key="2">
    <source>
        <dbReference type="ARBA" id="ARBA00023276"/>
    </source>
</evidence>
<dbReference type="InterPro" id="IPR028203">
    <property type="entry name" value="PSII_CF48-like_dom"/>
</dbReference>
<sequence length="358" mass="38379">MNKFQRIVLAALVMALAQALSGPTTAADFADVLDSPAIQSEKAAHALFTGLAEAGSRLVAVGQRGHILFSDDAGLHWRQARVPVSSDLTSVHFPNPSQGWAVGHDGVVLYSSDAGETWTRQFDGRQVGQRMLERYQPFAAAHPEDQVLVALVNDAVRMKEEGADKPFLDLWFENERTGYIVGAFNLIFRTDDGGRSWIPWGDRVDNPNALNLYAIRRVGEDLFVAGEQGLLLKLDPVAGRFVQVSTPYGGTYFGVTGKPGAILVFGLRGNVYRSVDGGVSWSKVEFGLQQSITASTVAADGRIFLFSQAGDALVSADDGKSFQPLPNKVLTPVAAALASDSGALVVAGPRGLRQLPLE</sequence>
<feature type="chain" id="PRO_5011253580" description="Photosynthesis system II assembly factor Ycf48/Hcf136-like domain-containing protein" evidence="3">
    <location>
        <begin position="27"/>
        <end position="358"/>
    </location>
</feature>
<evidence type="ECO:0000256" key="1">
    <source>
        <dbReference type="ARBA" id="ARBA00022531"/>
    </source>
</evidence>
<dbReference type="Gene3D" id="2.130.10.10">
    <property type="entry name" value="YVTN repeat-like/Quinoprotein amine dehydrogenase"/>
    <property type="match status" value="2"/>
</dbReference>
<dbReference type="GO" id="GO:0015979">
    <property type="term" value="P:photosynthesis"/>
    <property type="evidence" value="ECO:0007669"/>
    <property type="project" value="UniProtKB-KW"/>
</dbReference>
<dbReference type="RefSeq" id="WP_042122587.1">
    <property type="nucleotide sequence ID" value="NZ_FZOL01000001.1"/>
</dbReference>
<keyword evidence="6" id="KW-1185">Reference proteome</keyword>
<evidence type="ECO:0000313" key="6">
    <source>
        <dbReference type="Proteomes" id="UP000198407"/>
    </source>
</evidence>
<keyword evidence="1" id="KW-0602">Photosynthesis</keyword>
<dbReference type="AlphaFoldDB" id="A0A239AAM0"/>
<gene>
    <name evidence="5" type="ORF">SAMN05444352_101283</name>
</gene>
<evidence type="ECO:0000256" key="3">
    <source>
        <dbReference type="SAM" id="SignalP"/>
    </source>
</evidence>
<name>A0A239AAM0_9PSED</name>
<protein>
    <recommendedName>
        <fullName evidence="4">Photosynthesis system II assembly factor Ycf48/Hcf136-like domain-containing protein</fullName>
    </recommendedName>
</protein>